<dbReference type="SUPFAM" id="SSF52540">
    <property type="entry name" value="P-loop containing nucleoside triphosphate hydrolases"/>
    <property type="match status" value="1"/>
</dbReference>
<dbReference type="PANTHER" id="PTHR34301">
    <property type="entry name" value="DNA-BINDING PROTEIN-RELATED"/>
    <property type="match status" value="1"/>
</dbReference>
<accession>A0A8A4TYG6</accession>
<dbReference type="Proteomes" id="UP000663929">
    <property type="component" value="Chromosome"/>
</dbReference>
<sequence length="468" mass="53633">MNTLRNPFSAGRWVSGSHFYGRKKIIANLLDSNESCDWIIGKRRVGKTSLLRQLEYRVNGQESNTFALFWDIQGSYDVEGLADSLIDAIEDSQDEYPETWEALDCEPDDSVPCHQILKRLSRSLQRKNMGLMLLIDEAEEFITVGKKNPVFLGKLRKFFQNSHHVHTVISSTPRLEQIHKEVVVDTSPFLHGFNAMYLGHFDQEAAQTCLKSGLSDEHAIAKIIDKTDGNPYELQLFAKHFFENQKLEDVTLQLEANPSLIQVIEVNFDLLSPEEQDLVKDVFCGKNHLTEFETPAEKAMVSKLLQLGFLSIESANHLRICSYFHTQWLSAKFDASPSFHAPHQSDPAVDKAHFQLVLKQILTLYKFFLEQSQDGKRCEGLAPFKLSQIDQSIYPDRGLLKLTKDAREGKPWERAILELAEYLVYFEQNESSWSLFRFFQMAESEPSTYSEADFLDLMMLISEEAALN</sequence>
<evidence type="ECO:0000313" key="2">
    <source>
        <dbReference type="EMBL" id="QTD54301.1"/>
    </source>
</evidence>
<evidence type="ECO:0000313" key="3">
    <source>
        <dbReference type="Proteomes" id="UP000663929"/>
    </source>
</evidence>
<evidence type="ECO:0000259" key="1">
    <source>
        <dbReference type="Pfam" id="PF13401"/>
    </source>
</evidence>
<protein>
    <submittedName>
        <fullName evidence="2">AAA family ATPase</fullName>
    </submittedName>
</protein>
<feature type="domain" description="ORC1/DEAH AAA+ ATPase" evidence="1">
    <location>
        <begin position="35"/>
        <end position="178"/>
    </location>
</feature>
<dbReference type="RefSeq" id="WP_237384397.1">
    <property type="nucleotide sequence ID" value="NZ_CP071793.1"/>
</dbReference>
<name>A0A8A4TYG6_SULCO</name>
<dbReference type="KEGG" id="scor:J3U87_17795"/>
<dbReference type="Gene3D" id="3.40.50.300">
    <property type="entry name" value="P-loop containing nucleotide triphosphate hydrolases"/>
    <property type="match status" value="1"/>
</dbReference>
<dbReference type="EMBL" id="CP071793">
    <property type="protein sequence ID" value="QTD54301.1"/>
    <property type="molecule type" value="Genomic_DNA"/>
</dbReference>
<dbReference type="InterPro" id="IPR049945">
    <property type="entry name" value="AAA_22"/>
</dbReference>
<keyword evidence="3" id="KW-1185">Reference proteome</keyword>
<reference evidence="2" key="1">
    <citation type="submission" date="2021-03" db="EMBL/GenBank/DDBJ databases">
        <title>Acanthopleuribacteraceae sp. M133.</title>
        <authorList>
            <person name="Wang G."/>
        </authorList>
    </citation>
    <scope>NUCLEOTIDE SEQUENCE</scope>
    <source>
        <strain evidence="2">M133</strain>
    </source>
</reference>
<proteinExistence type="predicted"/>
<gene>
    <name evidence="2" type="ORF">J3U87_17795</name>
</gene>
<dbReference type="AlphaFoldDB" id="A0A8A4TYG6"/>
<dbReference type="InterPro" id="IPR027417">
    <property type="entry name" value="P-loop_NTPase"/>
</dbReference>
<dbReference type="GO" id="GO:0016887">
    <property type="term" value="F:ATP hydrolysis activity"/>
    <property type="evidence" value="ECO:0007669"/>
    <property type="project" value="InterPro"/>
</dbReference>
<organism evidence="2 3">
    <name type="scientific">Sulfidibacter corallicola</name>
    <dbReference type="NCBI Taxonomy" id="2818388"/>
    <lineage>
        <taxon>Bacteria</taxon>
        <taxon>Pseudomonadati</taxon>
        <taxon>Acidobacteriota</taxon>
        <taxon>Holophagae</taxon>
        <taxon>Acanthopleuribacterales</taxon>
        <taxon>Acanthopleuribacteraceae</taxon>
        <taxon>Sulfidibacter</taxon>
    </lineage>
</organism>
<dbReference type="PANTHER" id="PTHR34301:SF8">
    <property type="entry name" value="ATPASE DOMAIN-CONTAINING PROTEIN"/>
    <property type="match status" value="1"/>
</dbReference>
<dbReference type="Pfam" id="PF13401">
    <property type="entry name" value="AAA_22"/>
    <property type="match status" value="1"/>
</dbReference>